<protein>
    <submittedName>
        <fullName evidence="1">Uncharacterized protein</fullName>
    </submittedName>
</protein>
<accession>A0A0F9MAR5</accession>
<evidence type="ECO:0000313" key="1">
    <source>
        <dbReference type="EMBL" id="KKM73765.1"/>
    </source>
</evidence>
<reference evidence="1" key="1">
    <citation type="journal article" date="2015" name="Nature">
        <title>Complex archaea that bridge the gap between prokaryotes and eukaryotes.</title>
        <authorList>
            <person name="Spang A."/>
            <person name="Saw J.H."/>
            <person name="Jorgensen S.L."/>
            <person name="Zaremba-Niedzwiedzka K."/>
            <person name="Martijn J."/>
            <person name="Lind A.E."/>
            <person name="van Eijk R."/>
            <person name="Schleper C."/>
            <person name="Guy L."/>
            <person name="Ettema T.J."/>
        </authorList>
    </citation>
    <scope>NUCLEOTIDE SEQUENCE</scope>
</reference>
<gene>
    <name evidence="1" type="ORF">LCGC14_1407150</name>
</gene>
<name>A0A0F9MAR5_9ZZZZ</name>
<proteinExistence type="predicted"/>
<comment type="caution">
    <text evidence="1">The sequence shown here is derived from an EMBL/GenBank/DDBJ whole genome shotgun (WGS) entry which is preliminary data.</text>
</comment>
<sequence>MKVGDKAVKWTTGKTTTIMVETELPKGRIEAILKNAGQRRAQMRHYYNNNLDACRERRRQWIKDHPEADRDSHRRRILGTSSGRLTGLDKRTYPSNAACELCHHVGRQLGYHHWNDENPNLGLWLCTRCHNVAEAADDDTSILSRYYQLKEEVETCTR</sequence>
<dbReference type="EMBL" id="LAZR01009249">
    <property type="protein sequence ID" value="KKM73765.1"/>
    <property type="molecule type" value="Genomic_DNA"/>
</dbReference>
<organism evidence="1">
    <name type="scientific">marine sediment metagenome</name>
    <dbReference type="NCBI Taxonomy" id="412755"/>
    <lineage>
        <taxon>unclassified sequences</taxon>
        <taxon>metagenomes</taxon>
        <taxon>ecological metagenomes</taxon>
    </lineage>
</organism>
<dbReference type="AlphaFoldDB" id="A0A0F9MAR5"/>